<dbReference type="Gene3D" id="3.30.200.20">
    <property type="entry name" value="Phosphorylase Kinase, domain 1"/>
    <property type="match status" value="1"/>
</dbReference>
<keyword evidence="1" id="KW-0040">ANK repeat</keyword>
<dbReference type="GO" id="GO:0005524">
    <property type="term" value="F:ATP binding"/>
    <property type="evidence" value="ECO:0007669"/>
    <property type="project" value="InterPro"/>
</dbReference>
<evidence type="ECO:0000256" key="1">
    <source>
        <dbReference type="PROSITE-ProRule" id="PRU00023"/>
    </source>
</evidence>
<dbReference type="PANTHER" id="PTHR24120:SF4">
    <property type="entry name" value="GH07239P"/>
    <property type="match status" value="1"/>
</dbReference>
<feature type="repeat" description="ANK" evidence="1">
    <location>
        <begin position="945"/>
        <end position="977"/>
    </location>
</feature>
<proteinExistence type="predicted"/>
<dbReference type="VEuPathDB" id="GiardiaDB:GMRT_15273"/>
<dbReference type="Proteomes" id="UP000315496">
    <property type="component" value="Chromosome 3"/>
</dbReference>
<organism evidence="4 5">
    <name type="scientific">Giardia muris</name>
    <dbReference type="NCBI Taxonomy" id="5742"/>
    <lineage>
        <taxon>Eukaryota</taxon>
        <taxon>Metamonada</taxon>
        <taxon>Diplomonadida</taxon>
        <taxon>Hexamitidae</taxon>
        <taxon>Giardiinae</taxon>
        <taxon>Giardia</taxon>
    </lineage>
</organism>
<evidence type="ECO:0000313" key="4">
    <source>
        <dbReference type="EMBL" id="TNJ27881.1"/>
    </source>
</evidence>
<reference evidence="4 5" key="1">
    <citation type="submission" date="2019-05" db="EMBL/GenBank/DDBJ databases">
        <title>The compact genome of Giardia muris reveals important steps in the evolution of intestinal protozoan parasites.</title>
        <authorList>
            <person name="Xu F."/>
            <person name="Jimenez-Gonzalez A."/>
            <person name="Einarsson E."/>
            <person name="Astvaldsson A."/>
            <person name="Peirasmaki D."/>
            <person name="Eckmann L."/>
            <person name="Andersson J.O."/>
            <person name="Svard S.G."/>
            <person name="Jerlstrom-Hultqvist J."/>
        </authorList>
    </citation>
    <scope>NUCLEOTIDE SEQUENCE [LARGE SCALE GENOMIC DNA]</scope>
    <source>
        <strain evidence="4 5">Roberts-Thomson</strain>
    </source>
</reference>
<name>A0A4Z1T5Z1_GIAMU</name>
<sequence>MAEQQWLPAEYSITEPIHSLPNDYLSFGVRREDGSAVLLLQLHPEAMPESLVSYETVRSPNAVSCLAVHLDPEETAVCAVLDTVAGTPLTRLIYVGAHKDYLPEERIMEIARGVIGALIEIHSHGLVALGGLTPSRVFLDEKKGVHIIDYFGLLKPLRALYANQLTPPEFDTANSYNMIRTSSSFGQASGCSSKPSSFSSSFSSFRQSSLGKSIIRSLDLDTIPEDFGDAPSTPASKLAFQREFRCGARWSGEPCNLEQYYRADVWYFGLLLIELCLQTPAPPVGDVGRLCKELEPYYSKKLIDLLILCVSTSPEYRPTIDKIAKELDIHISSAASTAKEVSESSLSPGALTPQEVPRTSSSSVLDVKLDEAKDTDLILAVTRDDTPLAKTLLSMAGGKGRKGRTALMHAATRGNLKAIKLLLDKEEGMQDARGATALMYAIRSKQNKVLRPLLRAELKVSDSNGLTALMWAAIVGNHEAIRAILKSDSKELRMRDKIGRTALMLSTLSGNKGICTLLSPEYGMSDSQGCTALMYAASAGLIEAVAILAPHEARQIDKSGNTAFSLALRYGHQDCADILLPFELPDMGKDETPLMYGIRKNNRVLVVEALPYYSGKACSDGYTALTYAIKRRMLSPIAPLLEAELLMVTSSGKTALDYALENNYIEAVELISKYFRLHNVPVQLKPRVPKFQAKPTELMSAVLASDVTAVETYRHTKQLAILSQNRTALMLAAECGNTQLVDLLLCEMGLRDTVGRTALMQAASRGHLKCVELLLPEICIQSNSGHTALIAAVAAGHLECAKLLVAHEARKTTNNNETALSFAVRNGHHDCMAILLDAEAGIQDSFGMSNLMRAVIGNDPCAFDMLVEREAGIGDEIGFTALMYAAIRNLTEFVPKLIAREGGKQTTDLCYSGMGWTALMFAASQGHIECVRLLAPVEAGRHSSDGSTALMLAAEEGHEECVRVLLEAESRLQDRQGRTALIRALSGGHSVCANLLLNEGDICNIHLQTALMFAAKSRCTDIAAQLVATTAGMQDREGITALMMAARSGATDIVQLLIDIEAGMCGKEKMTALMFAAKEGQAECAELLLATEGLRHNSLDRTALMIAAANGHVGCVRALMPVEVGQKTQQRLTAFLLSASEGYPACARLLMHQEETLTCTDLMLGAIVGDVEKVRENIGQAGQKSLDDMTALMYAAVCGSIDCVHILATVEAKTTRMDGSTALMLAAKRNQVTCVEALVECEQQMRTQAGWTALMFAAASNHPACAEKLLAEYPITLPNGQTALRIAMQNNSHDVVRVLRRKERESRP</sequence>
<dbReference type="InterPro" id="IPR002110">
    <property type="entry name" value="Ankyrin_rpt"/>
</dbReference>
<feature type="repeat" description="ANK" evidence="1">
    <location>
        <begin position="784"/>
        <end position="816"/>
    </location>
</feature>
<dbReference type="PANTHER" id="PTHR24120">
    <property type="entry name" value="GH07239P"/>
    <property type="match status" value="1"/>
</dbReference>
<evidence type="ECO:0000259" key="3">
    <source>
        <dbReference type="PROSITE" id="PS50011"/>
    </source>
</evidence>
<dbReference type="SMART" id="SM00248">
    <property type="entry name" value="ANK"/>
    <property type="match status" value="24"/>
</dbReference>
<dbReference type="InterPro" id="IPR036770">
    <property type="entry name" value="Ankyrin_rpt-contain_sf"/>
</dbReference>
<dbReference type="SUPFAM" id="SSF56112">
    <property type="entry name" value="Protein kinase-like (PK-like)"/>
    <property type="match status" value="1"/>
</dbReference>
<dbReference type="OrthoDB" id="7464126at2759"/>
<dbReference type="EMBL" id="VDLU01000003">
    <property type="protein sequence ID" value="TNJ27881.1"/>
    <property type="molecule type" value="Genomic_DNA"/>
</dbReference>
<gene>
    <name evidence="4" type="ORF">GMRT_15273</name>
</gene>
<accession>A0A4Z1T5Z1</accession>
<protein>
    <submittedName>
        <fullName evidence="4">Ankyrin repeat protein 1</fullName>
    </submittedName>
</protein>
<dbReference type="Pfam" id="PF12796">
    <property type="entry name" value="Ank_2"/>
    <property type="match status" value="8"/>
</dbReference>
<feature type="repeat" description="ANK" evidence="1">
    <location>
        <begin position="402"/>
        <end position="425"/>
    </location>
</feature>
<keyword evidence="5" id="KW-1185">Reference proteome</keyword>
<evidence type="ECO:0000313" key="5">
    <source>
        <dbReference type="Proteomes" id="UP000315496"/>
    </source>
</evidence>
<dbReference type="PROSITE" id="PS50297">
    <property type="entry name" value="ANK_REP_REGION"/>
    <property type="match status" value="3"/>
</dbReference>
<dbReference type="GO" id="GO:0004672">
    <property type="term" value="F:protein kinase activity"/>
    <property type="evidence" value="ECO:0007669"/>
    <property type="project" value="InterPro"/>
</dbReference>
<dbReference type="SUPFAM" id="SSF48403">
    <property type="entry name" value="Ankyrin repeat"/>
    <property type="match status" value="4"/>
</dbReference>
<dbReference type="InterPro" id="IPR000719">
    <property type="entry name" value="Prot_kinase_dom"/>
</dbReference>
<feature type="domain" description="Protein kinase" evidence="3">
    <location>
        <begin position="1"/>
        <end position="331"/>
    </location>
</feature>
<dbReference type="PROSITE" id="PS50011">
    <property type="entry name" value="PROTEIN_KINASE_DOM"/>
    <property type="match status" value="1"/>
</dbReference>
<feature type="repeat" description="ANK" evidence="1">
    <location>
        <begin position="1037"/>
        <end position="1069"/>
    </location>
</feature>
<dbReference type="PROSITE" id="PS50088">
    <property type="entry name" value="ANK_REPEAT"/>
    <property type="match status" value="4"/>
</dbReference>
<dbReference type="InterPro" id="IPR011009">
    <property type="entry name" value="Kinase-like_dom_sf"/>
</dbReference>
<dbReference type="Gene3D" id="1.10.510.10">
    <property type="entry name" value="Transferase(Phosphotransferase) domain 1"/>
    <property type="match status" value="2"/>
</dbReference>
<evidence type="ECO:0000256" key="2">
    <source>
        <dbReference type="SAM" id="MobiDB-lite"/>
    </source>
</evidence>
<dbReference type="Gene3D" id="1.25.40.20">
    <property type="entry name" value="Ankyrin repeat-containing domain"/>
    <property type="match status" value="8"/>
</dbReference>
<comment type="caution">
    <text evidence="4">The sequence shown here is derived from an EMBL/GenBank/DDBJ whole genome shotgun (WGS) entry which is preliminary data.</text>
</comment>
<feature type="region of interest" description="Disordered" evidence="2">
    <location>
        <begin position="340"/>
        <end position="363"/>
    </location>
</feature>